<dbReference type="AlphaFoldDB" id="A0A1U7IPV1"/>
<protein>
    <recommendedName>
        <fullName evidence="1">Polysaccharide lyase 14 domain-containing protein</fullName>
    </recommendedName>
</protein>
<reference evidence="2 3" key="1">
    <citation type="submission" date="2016-11" db="EMBL/GenBank/DDBJ databases">
        <title>Draft Genome Sequences of Nine Cyanobacterial Strains from Diverse Habitats.</title>
        <authorList>
            <person name="Zhu T."/>
            <person name="Hou S."/>
            <person name="Lu X."/>
            <person name="Hess W.R."/>
        </authorList>
    </citation>
    <scope>NUCLEOTIDE SEQUENCE [LARGE SCALE GENOMIC DNA]</scope>
    <source>
        <strain evidence="2 3">IAM M-71</strain>
    </source>
</reference>
<accession>A0A1U7IPV1</accession>
<dbReference type="Pfam" id="PF21294">
    <property type="entry name" value="Polysacc_lyase_14"/>
    <property type="match status" value="1"/>
</dbReference>
<dbReference type="EMBL" id="MRCE01000005">
    <property type="protein sequence ID" value="OKH39365.1"/>
    <property type="molecule type" value="Genomic_DNA"/>
</dbReference>
<dbReference type="PROSITE" id="PS51257">
    <property type="entry name" value="PROKAR_LIPOPROTEIN"/>
    <property type="match status" value="1"/>
</dbReference>
<proteinExistence type="predicted"/>
<dbReference type="InterPro" id="IPR048958">
    <property type="entry name" value="Polysacc_lyase_14"/>
</dbReference>
<dbReference type="STRING" id="454136.NIES2119_06395"/>
<dbReference type="RefSeq" id="WP_073592620.1">
    <property type="nucleotide sequence ID" value="NZ_MRCE01000005.1"/>
</dbReference>
<dbReference type="Gene3D" id="2.60.120.200">
    <property type="match status" value="1"/>
</dbReference>
<feature type="domain" description="Polysaccharide lyase 14" evidence="1">
    <location>
        <begin position="93"/>
        <end position="289"/>
    </location>
</feature>
<dbReference type="PANTHER" id="PTHR40124:SF1">
    <property type="entry name" value="DISAGGREGATASE RELATED REPEAT PROTEIN"/>
    <property type="match status" value="1"/>
</dbReference>
<evidence type="ECO:0000313" key="3">
    <source>
        <dbReference type="Proteomes" id="UP000185860"/>
    </source>
</evidence>
<dbReference type="Proteomes" id="UP000185860">
    <property type="component" value="Unassembled WGS sequence"/>
</dbReference>
<evidence type="ECO:0000313" key="2">
    <source>
        <dbReference type="EMBL" id="OKH39365.1"/>
    </source>
</evidence>
<name>A0A1U7IPV1_9CYAN</name>
<organism evidence="2 3">
    <name type="scientific">[Phormidium ambiguum] IAM M-71</name>
    <dbReference type="NCBI Taxonomy" id="454136"/>
    <lineage>
        <taxon>Bacteria</taxon>
        <taxon>Bacillati</taxon>
        <taxon>Cyanobacteriota</taxon>
        <taxon>Cyanophyceae</taxon>
        <taxon>Oscillatoriophycideae</taxon>
        <taxon>Aerosakkonematales</taxon>
        <taxon>Aerosakkonemataceae</taxon>
        <taxon>Floridanema</taxon>
    </lineage>
</organism>
<gene>
    <name evidence="2" type="ORF">NIES2119_06395</name>
</gene>
<evidence type="ECO:0000259" key="1">
    <source>
        <dbReference type="Pfam" id="PF21294"/>
    </source>
</evidence>
<dbReference type="PANTHER" id="PTHR40124">
    <property type="match status" value="1"/>
</dbReference>
<dbReference type="OrthoDB" id="7552220at2"/>
<sequence length="296" mass="33320">MKTKLPFLTSQKQKTLSICLLSLTLFSCNNPTETKTVLARPSSLTQNQNSDRQASVWANNFTDTNWMEEWGVKKSASWGLKNIEVMENSESKITKYLRVRYPAGSASPTVSRKKEAPLGGAQFFAHLNMQPRDALRLSYYVRFSNNFDFVKGGKLPGLFGGKLNTGGKIPNGTNGFSTRYMWRRNGDGEVYAYLPTSRENGTSLGRGNWKFKPGNWHFIEQEVILNQPGKNDGRIRVWLDGKQVLDRDELNFRTTNDLKIEGILFSTFFGGGDPSWATPKDVYADFANFSVSSASY</sequence>
<comment type="caution">
    <text evidence="2">The sequence shown here is derived from an EMBL/GenBank/DDBJ whole genome shotgun (WGS) entry which is preliminary data.</text>
</comment>